<feature type="non-terminal residue" evidence="7">
    <location>
        <position position="1"/>
    </location>
</feature>
<evidence type="ECO:0000256" key="6">
    <source>
        <dbReference type="SAM" id="Phobius"/>
    </source>
</evidence>
<dbReference type="Pfam" id="PF03169">
    <property type="entry name" value="OPT"/>
    <property type="match status" value="1"/>
</dbReference>
<evidence type="ECO:0000256" key="1">
    <source>
        <dbReference type="ARBA" id="ARBA00004141"/>
    </source>
</evidence>
<evidence type="ECO:0000256" key="3">
    <source>
        <dbReference type="ARBA" id="ARBA00022692"/>
    </source>
</evidence>
<dbReference type="GO" id="GO:0035673">
    <property type="term" value="F:oligopeptide transmembrane transporter activity"/>
    <property type="evidence" value="ECO:0007669"/>
    <property type="project" value="InterPro"/>
</dbReference>
<keyword evidence="4 6" id="KW-1133">Transmembrane helix</keyword>
<evidence type="ECO:0000313" key="7">
    <source>
        <dbReference type="EMBL" id="KKL10069.1"/>
    </source>
</evidence>
<reference evidence="7" key="1">
    <citation type="journal article" date="2015" name="Nature">
        <title>Complex archaea that bridge the gap between prokaryotes and eukaryotes.</title>
        <authorList>
            <person name="Spang A."/>
            <person name="Saw J.H."/>
            <person name="Jorgensen S.L."/>
            <person name="Zaremba-Niedzwiedzka K."/>
            <person name="Martijn J."/>
            <person name="Lind A.E."/>
            <person name="van Eijk R."/>
            <person name="Schleper C."/>
            <person name="Guy L."/>
            <person name="Ettema T.J."/>
        </authorList>
    </citation>
    <scope>NUCLEOTIDE SEQUENCE</scope>
</reference>
<keyword evidence="5 6" id="KW-0472">Membrane</keyword>
<dbReference type="EMBL" id="LAZR01042212">
    <property type="protein sequence ID" value="KKL10069.1"/>
    <property type="molecule type" value="Genomic_DNA"/>
</dbReference>
<comment type="subcellular location">
    <subcellularLocation>
        <location evidence="1">Membrane</location>
        <topology evidence="1">Multi-pass membrane protein</topology>
    </subcellularLocation>
</comment>
<dbReference type="GO" id="GO:0016020">
    <property type="term" value="C:membrane"/>
    <property type="evidence" value="ECO:0007669"/>
    <property type="project" value="UniProtKB-SubCell"/>
</dbReference>
<feature type="transmembrane region" description="Helical" evidence="6">
    <location>
        <begin position="12"/>
        <end position="36"/>
    </location>
</feature>
<feature type="transmembrane region" description="Helical" evidence="6">
    <location>
        <begin position="78"/>
        <end position="100"/>
    </location>
</feature>
<evidence type="ECO:0000256" key="4">
    <source>
        <dbReference type="ARBA" id="ARBA00022989"/>
    </source>
</evidence>
<dbReference type="AlphaFoldDB" id="A0A0F9AKE4"/>
<keyword evidence="2" id="KW-0813">Transport</keyword>
<dbReference type="InterPro" id="IPR004813">
    <property type="entry name" value="OPT"/>
</dbReference>
<feature type="transmembrane region" description="Helical" evidence="6">
    <location>
        <begin position="106"/>
        <end position="135"/>
    </location>
</feature>
<evidence type="ECO:0000256" key="2">
    <source>
        <dbReference type="ARBA" id="ARBA00022448"/>
    </source>
</evidence>
<protein>
    <recommendedName>
        <fullName evidence="8">Peptide transporter</fullName>
    </recommendedName>
</protein>
<evidence type="ECO:0008006" key="8">
    <source>
        <dbReference type="Google" id="ProtNLM"/>
    </source>
</evidence>
<name>A0A0F9AKE4_9ZZZZ</name>
<keyword evidence="3 6" id="KW-0812">Transmembrane</keyword>
<organism evidence="7">
    <name type="scientific">marine sediment metagenome</name>
    <dbReference type="NCBI Taxonomy" id="412755"/>
    <lineage>
        <taxon>unclassified sequences</taxon>
        <taxon>metagenomes</taxon>
        <taxon>ecological metagenomes</taxon>
    </lineage>
</organism>
<comment type="caution">
    <text evidence="7">The sequence shown here is derived from an EMBL/GenBank/DDBJ whole genome shotgun (WGS) entry which is preliminary data.</text>
</comment>
<proteinExistence type="predicted"/>
<evidence type="ECO:0000256" key="5">
    <source>
        <dbReference type="ARBA" id="ARBA00023136"/>
    </source>
</evidence>
<feature type="transmembrane region" description="Helical" evidence="6">
    <location>
        <begin position="147"/>
        <end position="172"/>
    </location>
</feature>
<sequence length="181" mass="19866">REMELTRTKFTSIIKAEAMMFPVIFISSFLFWWFFWHISQIPSDSFPYAARVWPVAARQAYLIFPANSTDQSLLLQAIKPLVIGISAVVGLLLYGGFALVGVPVTVFYGMIGGVAAPLHTGLPILIGALLGKYYFSRKYGPDKWKRYVPVLAAGFSCGMGLAGMTAVALSLISQCTRSLPF</sequence>
<accession>A0A0F9AKE4</accession>
<gene>
    <name evidence="7" type="ORF">LCGC14_2559520</name>
</gene>